<name>A0ABU3QEF3_9ACTN</name>
<evidence type="ECO:0000313" key="3">
    <source>
        <dbReference type="Proteomes" id="UP001250181"/>
    </source>
</evidence>
<dbReference type="RefSeq" id="WP_315876166.1">
    <property type="nucleotide sequence ID" value="NZ_JAWCTQ010000003.1"/>
</dbReference>
<sequence>MLHCIAHLLDPLLRLLWPPPYGRHRPPRPGREPECRPAAAPPRPALPPRPCFRGEDSPLVRPYLVAHERRRAETRHRVLRFAVHGVDLGPRVVRGTEAAA</sequence>
<dbReference type="EMBL" id="JAWCTQ010000003">
    <property type="protein sequence ID" value="MDT9681155.1"/>
    <property type="molecule type" value="Genomic_DNA"/>
</dbReference>
<accession>A0ABU3QEF3</accession>
<evidence type="ECO:0000256" key="1">
    <source>
        <dbReference type="SAM" id="MobiDB-lite"/>
    </source>
</evidence>
<proteinExistence type="predicted"/>
<organism evidence="2 3">
    <name type="scientific">Streptomyces tamarix</name>
    <dbReference type="NCBI Taxonomy" id="3078565"/>
    <lineage>
        <taxon>Bacteria</taxon>
        <taxon>Bacillati</taxon>
        <taxon>Actinomycetota</taxon>
        <taxon>Actinomycetes</taxon>
        <taxon>Kitasatosporales</taxon>
        <taxon>Streptomycetaceae</taxon>
        <taxon>Streptomyces</taxon>
    </lineage>
</organism>
<comment type="caution">
    <text evidence="2">The sequence shown here is derived from an EMBL/GenBank/DDBJ whole genome shotgun (WGS) entry which is preliminary data.</text>
</comment>
<reference evidence="2 3" key="1">
    <citation type="submission" date="2023-09" db="EMBL/GenBank/DDBJ databases">
        <title>Streptomyces sp. nov.: A antagonism against Alternaria gaisen Producing Streptochlin, Isolated from Tamarix root soil.</title>
        <authorList>
            <person name="Chen Y."/>
        </authorList>
    </citation>
    <scope>NUCLEOTIDE SEQUENCE [LARGE SCALE GENOMIC DNA]</scope>
    <source>
        <strain evidence="2 3">TRM76323</strain>
    </source>
</reference>
<evidence type="ECO:0000313" key="2">
    <source>
        <dbReference type="EMBL" id="MDT9681155.1"/>
    </source>
</evidence>
<keyword evidence="3" id="KW-1185">Reference proteome</keyword>
<dbReference type="Proteomes" id="UP001250181">
    <property type="component" value="Unassembled WGS sequence"/>
</dbReference>
<protein>
    <submittedName>
        <fullName evidence="2">Uncharacterized protein</fullName>
    </submittedName>
</protein>
<gene>
    <name evidence="2" type="ORF">RND61_03550</name>
</gene>
<feature type="compositionally biased region" description="Pro residues" evidence="1">
    <location>
        <begin position="39"/>
        <end position="50"/>
    </location>
</feature>
<feature type="region of interest" description="Disordered" evidence="1">
    <location>
        <begin position="19"/>
        <end position="51"/>
    </location>
</feature>